<evidence type="ECO:0000313" key="1">
    <source>
        <dbReference type="EMBL" id="RHA54502.1"/>
    </source>
</evidence>
<dbReference type="GeneID" id="66467872"/>
<dbReference type="EMBL" id="QSFO01000007">
    <property type="protein sequence ID" value="RHA54502.1"/>
    <property type="molecule type" value="Genomic_DNA"/>
</dbReference>
<dbReference type="Proteomes" id="UP000284598">
    <property type="component" value="Unassembled WGS sequence"/>
</dbReference>
<gene>
    <name evidence="2" type="ORF">DW018_11525</name>
    <name evidence="1" type="ORF">DW929_07415</name>
</gene>
<evidence type="ECO:0000313" key="2">
    <source>
        <dbReference type="EMBL" id="RHL43259.1"/>
    </source>
</evidence>
<reference evidence="3 4" key="1">
    <citation type="submission" date="2018-08" db="EMBL/GenBank/DDBJ databases">
        <title>A genome reference for cultivated species of the human gut microbiota.</title>
        <authorList>
            <person name="Zou Y."/>
            <person name="Xue W."/>
            <person name="Luo G."/>
        </authorList>
    </citation>
    <scope>NUCLEOTIDE SEQUENCE [LARGE SCALE GENOMIC DNA]</scope>
    <source>
        <strain evidence="2 3">AF37-4</strain>
        <strain evidence="1 4">AM43-2</strain>
    </source>
</reference>
<dbReference type="EMBL" id="QROT01000009">
    <property type="protein sequence ID" value="RHL43259.1"/>
    <property type="molecule type" value="Genomic_DNA"/>
</dbReference>
<evidence type="ECO:0008006" key="5">
    <source>
        <dbReference type="Google" id="ProtNLM"/>
    </source>
</evidence>
<comment type="caution">
    <text evidence="1">The sequence shown here is derived from an EMBL/GenBank/DDBJ whole genome shotgun (WGS) entry which is preliminary data.</text>
</comment>
<organism evidence="1 4">
    <name type="scientific">Eubacterium ventriosum</name>
    <dbReference type="NCBI Taxonomy" id="39496"/>
    <lineage>
        <taxon>Bacteria</taxon>
        <taxon>Bacillati</taxon>
        <taxon>Bacillota</taxon>
        <taxon>Clostridia</taxon>
        <taxon>Eubacteriales</taxon>
        <taxon>Eubacteriaceae</taxon>
        <taxon>Eubacterium</taxon>
    </lineage>
</organism>
<dbReference type="Proteomes" id="UP000283314">
    <property type="component" value="Unassembled WGS sequence"/>
</dbReference>
<evidence type="ECO:0000313" key="4">
    <source>
        <dbReference type="Proteomes" id="UP000284598"/>
    </source>
</evidence>
<accession>A0A413RZX7</accession>
<evidence type="ECO:0000313" key="3">
    <source>
        <dbReference type="Proteomes" id="UP000283314"/>
    </source>
</evidence>
<proteinExistence type="predicted"/>
<dbReference type="AlphaFoldDB" id="A0A413RZX7"/>
<name>A0A413RZX7_9FIRM</name>
<protein>
    <recommendedName>
        <fullName evidence="5">Phage protein</fullName>
    </recommendedName>
</protein>
<dbReference type="RefSeq" id="WP_118025353.1">
    <property type="nucleotide sequence ID" value="NZ_CABJDQ010000009.1"/>
</dbReference>
<sequence length="123" mass="13634">MLSKNTVLRTRKAIEMSYDFRADIFEKKKVVVSSVTNFEEVMVQSDVCCRLSYSNISSNSENEADSDVTQVIKLFMAPEINVKPGSKILVKGVGGVVAYKSSGRPAVYPTHQEILLDLVEDKA</sequence>